<name>A0ABT6C6F4_9MICO</name>
<feature type="domain" description="SnoaL-like" evidence="1">
    <location>
        <begin position="11"/>
        <end position="112"/>
    </location>
</feature>
<organism evidence="2 3">
    <name type="scientific">Luteipulveratus flavus</name>
    <dbReference type="NCBI Taxonomy" id="3031728"/>
    <lineage>
        <taxon>Bacteria</taxon>
        <taxon>Bacillati</taxon>
        <taxon>Actinomycetota</taxon>
        <taxon>Actinomycetes</taxon>
        <taxon>Micrococcales</taxon>
        <taxon>Dermacoccaceae</taxon>
        <taxon>Luteipulveratus</taxon>
    </lineage>
</organism>
<dbReference type="Pfam" id="PF12680">
    <property type="entry name" value="SnoaL_2"/>
    <property type="match status" value="1"/>
</dbReference>
<keyword evidence="3" id="KW-1185">Reference proteome</keyword>
<gene>
    <name evidence="2" type="ORF">P4R38_06705</name>
</gene>
<sequence>MTNHGYDPSAAFRAGVEAGDLDAMAASLADDVRLFSPVKFRPFEGKAAVVELLGVLLRTFETFRYVGALAGDVEPAVPEDAREAHILVFRATVQGKEIHGLDLLHVGSSGLIEEITVMVRPLSAAHTLSEAVVRNFEQPAPTA</sequence>
<dbReference type="InterPro" id="IPR037401">
    <property type="entry name" value="SnoaL-like"/>
</dbReference>
<dbReference type="SUPFAM" id="SSF54427">
    <property type="entry name" value="NTF2-like"/>
    <property type="match status" value="1"/>
</dbReference>
<dbReference type="RefSeq" id="WP_277191551.1">
    <property type="nucleotide sequence ID" value="NZ_JAROAV010000023.1"/>
</dbReference>
<accession>A0ABT6C6F4</accession>
<dbReference type="Gene3D" id="3.10.450.50">
    <property type="match status" value="1"/>
</dbReference>
<evidence type="ECO:0000259" key="1">
    <source>
        <dbReference type="Pfam" id="PF12680"/>
    </source>
</evidence>
<dbReference type="Proteomes" id="UP001528912">
    <property type="component" value="Unassembled WGS sequence"/>
</dbReference>
<proteinExistence type="predicted"/>
<evidence type="ECO:0000313" key="2">
    <source>
        <dbReference type="EMBL" id="MDF8263927.1"/>
    </source>
</evidence>
<protein>
    <submittedName>
        <fullName evidence="2">Nuclear transport factor 2 family protein</fullName>
    </submittedName>
</protein>
<dbReference type="EMBL" id="JAROAV010000023">
    <property type="protein sequence ID" value="MDF8263927.1"/>
    <property type="molecule type" value="Genomic_DNA"/>
</dbReference>
<evidence type="ECO:0000313" key="3">
    <source>
        <dbReference type="Proteomes" id="UP001528912"/>
    </source>
</evidence>
<reference evidence="2 3" key="1">
    <citation type="submission" date="2023-03" db="EMBL/GenBank/DDBJ databases">
        <title>YIM 133296 draft genome.</title>
        <authorList>
            <person name="Xiong L."/>
        </authorList>
    </citation>
    <scope>NUCLEOTIDE SEQUENCE [LARGE SCALE GENOMIC DNA]</scope>
    <source>
        <strain evidence="2 3">YIM 133296</strain>
    </source>
</reference>
<dbReference type="InterPro" id="IPR032710">
    <property type="entry name" value="NTF2-like_dom_sf"/>
</dbReference>
<comment type="caution">
    <text evidence="2">The sequence shown here is derived from an EMBL/GenBank/DDBJ whole genome shotgun (WGS) entry which is preliminary data.</text>
</comment>